<accession>A0A0F9UIK3</accession>
<reference evidence="1" key="1">
    <citation type="journal article" date="2015" name="Nature">
        <title>Complex archaea that bridge the gap between prokaryotes and eukaryotes.</title>
        <authorList>
            <person name="Spang A."/>
            <person name="Saw J.H."/>
            <person name="Jorgensen S.L."/>
            <person name="Zaremba-Niedzwiedzka K."/>
            <person name="Martijn J."/>
            <person name="Lind A.E."/>
            <person name="van Eijk R."/>
            <person name="Schleper C."/>
            <person name="Guy L."/>
            <person name="Ettema T.J."/>
        </authorList>
    </citation>
    <scope>NUCLEOTIDE SEQUENCE</scope>
</reference>
<gene>
    <name evidence="1" type="ORF">LCGC14_0525740</name>
</gene>
<proteinExistence type="predicted"/>
<sequence>MFEDETVIPEKIIELIRRIFSKNDPVMNGGLDFEMLNKLFIKKEPITKTIETYINQIKILKEGD</sequence>
<protein>
    <submittedName>
        <fullName evidence="1">Uncharacterized protein</fullName>
    </submittedName>
</protein>
<dbReference type="AlphaFoldDB" id="A0A0F9UIK3"/>
<organism evidence="1">
    <name type="scientific">marine sediment metagenome</name>
    <dbReference type="NCBI Taxonomy" id="412755"/>
    <lineage>
        <taxon>unclassified sequences</taxon>
        <taxon>metagenomes</taxon>
        <taxon>ecological metagenomes</taxon>
    </lineage>
</organism>
<dbReference type="EMBL" id="LAZR01000673">
    <property type="protein sequence ID" value="KKN61066.1"/>
    <property type="molecule type" value="Genomic_DNA"/>
</dbReference>
<evidence type="ECO:0000313" key="1">
    <source>
        <dbReference type="EMBL" id="KKN61066.1"/>
    </source>
</evidence>
<comment type="caution">
    <text evidence="1">The sequence shown here is derived from an EMBL/GenBank/DDBJ whole genome shotgun (WGS) entry which is preliminary data.</text>
</comment>
<name>A0A0F9UIK3_9ZZZZ</name>